<dbReference type="GeneID" id="76197286"/>
<evidence type="ECO:0000313" key="1">
    <source>
        <dbReference type="EMBL" id="CRI34772.1"/>
    </source>
</evidence>
<protein>
    <recommendedName>
        <fullName evidence="3">Lipoprotein</fullName>
    </recommendedName>
</protein>
<dbReference type="Gene3D" id="3.40.50.10610">
    <property type="entry name" value="ABC-type transport auxiliary lipoprotein component"/>
    <property type="match status" value="1"/>
</dbReference>
<dbReference type="AlphaFoldDB" id="A0A0K2Y9F0"/>
<organism evidence="1 2">
    <name type="scientific">Helicobacter heilmannii</name>
    <dbReference type="NCBI Taxonomy" id="35817"/>
    <lineage>
        <taxon>Bacteria</taxon>
        <taxon>Pseudomonadati</taxon>
        <taxon>Campylobacterota</taxon>
        <taxon>Epsilonproteobacteria</taxon>
        <taxon>Campylobacterales</taxon>
        <taxon>Helicobacteraceae</taxon>
        <taxon>Helicobacter</taxon>
    </lineage>
</organism>
<dbReference type="Proteomes" id="UP000046090">
    <property type="component" value="Unassembled WGS sequence"/>
</dbReference>
<dbReference type="OrthoDB" id="9970513at2"/>
<keyword evidence="2" id="KW-1185">Reference proteome</keyword>
<dbReference type="InterPro" id="IPR014094">
    <property type="entry name" value="LpoB"/>
</dbReference>
<dbReference type="Pfam" id="PF13036">
    <property type="entry name" value="LpoB"/>
    <property type="match status" value="1"/>
</dbReference>
<proteinExistence type="predicted"/>
<sequence length="186" mass="20332">MVEPTSLCRRLLGVFVAGVFSLTAVGCTHLTPAMRAQQKALTTDITHTAKKALSAMLSSPKIRQLQGAVFGVVDVVDETNKRLNTEQLTQMVLKTLQEVGKDHFFAKRAEVEGDSGDSTIKQAEQMRGPTTPKPASLFLNTSIIQRASNEYTENILALSVVKVSNGLQVWSQEFVVSHSPQTHQPK</sequence>
<evidence type="ECO:0008006" key="3">
    <source>
        <dbReference type="Google" id="ProtNLM"/>
    </source>
</evidence>
<evidence type="ECO:0000313" key="2">
    <source>
        <dbReference type="Proteomes" id="UP000046090"/>
    </source>
</evidence>
<dbReference type="EMBL" id="CDMK01000002">
    <property type="protein sequence ID" value="CRI34772.1"/>
    <property type="molecule type" value="Genomic_DNA"/>
</dbReference>
<accession>A0A0K2Y9F0</accession>
<dbReference type="RefSeq" id="WP_053825650.1">
    <property type="nucleotide sequence ID" value="NZ_BSWR01000001.1"/>
</dbReference>
<gene>
    <name evidence="1" type="ORF">HHE01_05730</name>
</gene>
<reference evidence="2" key="1">
    <citation type="submission" date="2014-12" db="EMBL/GenBank/DDBJ databases">
        <authorList>
            <person name="Smet A."/>
        </authorList>
    </citation>
    <scope>NUCLEOTIDE SEQUENCE [LARGE SCALE GENOMIC DNA]</scope>
</reference>
<name>A0A0K2Y9F0_HELHE</name>